<evidence type="ECO:0000313" key="1">
    <source>
        <dbReference type="EMBL" id="SDJ84863.1"/>
    </source>
</evidence>
<organism evidence="1 2">
    <name type="scientific">Natronincola ferrireducens</name>
    <dbReference type="NCBI Taxonomy" id="393762"/>
    <lineage>
        <taxon>Bacteria</taxon>
        <taxon>Bacillati</taxon>
        <taxon>Bacillota</taxon>
        <taxon>Clostridia</taxon>
        <taxon>Peptostreptococcales</taxon>
        <taxon>Natronincolaceae</taxon>
        <taxon>Natronincola</taxon>
    </lineage>
</organism>
<dbReference type="RefSeq" id="WP_090548762.1">
    <property type="nucleotide sequence ID" value="NZ_FNFP01000001.1"/>
</dbReference>
<dbReference type="EMBL" id="FNFP01000001">
    <property type="protein sequence ID" value="SDJ84863.1"/>
    <property type="molecule type" value="Genomic_DNA"/>
</dbReference>
<keyword evidence="2" id="KW-1185">Reference proteome</keyword>
<dbReference type="STRING" id="393762.SAMN05660472_00101"/>
<dbReference type="Proteomes" id="UP000198718">
    <property type="component" value="Unassembled WGS sequence"/>
</dbReference>
<protein>
    <submittedName>
        <fullName evidence="1">Uncharacterized protein</fullName>
    </submittedName>
</protein>
<evidence type="ECO:0000313" key="2">
    <source>
        <dbReference type="Proteomes" id="UP000198718"/>
    </source>
</evidence>
<reference evidence="1 2" key="1">
    <citation type="submission" date="2016-10" db="EMBL/GenBank/DDBJ databases">
        <authorList>
            <person name="de Groot N.N."/>
        </authorList>
    </citation>
    <scope>NUCLEOTIDE SEQUENCE [LARGE SCALE GENOMIC DNA]</scope>
    <source>
        <strain evidence="1 2">DSM 18346</strain>
    </source>
</reference>
<gene>
    <name evidence="1" type="ORF">SAMN05660472_00101</name>
</gene>
<accession>A0A1G8X2W5</accession>
<sequence>MGLKKLAVLGVLLIALSGISIHWLNSHHAGKETSLEEELAAFTQYITINDHIGTPIFYTETEGISPNLAFAGEIKERVRLTFPKEDPLQGDFAAMELPLTNLVEGQAYTVRMSLHDSYHGDPYPNLFHQYVLLGDEVIWQHDMTGEDFTGWNGLEYSFVASTPQTQLTIGVQAMGEIPEGWSWGTIAGVEVQHIYIGPSRDQL</sequence>
<name>A0A1G8X2W5_9FIRM</name>
<dbReference type="AlphaFoldDB" id="A0A1G8X2W5"/>
<proteinExistence type="predicted"/>